<feature type="domain" description="Ferric reductase NAD binding" evidence="9">
    <location>
        <begin position="220"/>
        <end position="292"/>
    </location>
</feature>
<keyword evidence="5" id="KW-0406">Ion transport</keyword>
<dbReference type="Gene3D" id="3.40.50.80">
    <property type="entry name" value="Nucleotide-binding domain of ferredoxin-NADP reductase (FNR) module"/>
    <property type="match status" value="1"/>
</dbReference>
<reference evidence="10 11" key="1">
    <citation type="submission" date="2024-04" db="EMBL/GenBank/DDBJ databases">
        <title>Symmetric and asymmetric DNA N6-adenine methylation regulates different biological responses in Mucorales.</title>
        <authorList>
            <consortium name="Lawrence Berkeley National Laboratory"/>
            <person name="Lax C."/>
            <person name="Mondo S.J."/>
            <person name="Osorio-Concepcion M."/>
            <person name="Muszewska A."/>
            <person name="Corrochano-Luque M."/>
            <person name="Gutierrez G."/>
            <person name="Riley R."/>
            <person name="Lipzen A."/>
            <person name="Guo J."/>
            <person name="Hundley H."/>
            <person name="Amirebrahimi M."/>
            <person name="Ng V."/>
            <person name="Lorenzo-Gutierrez D."/>
            <person name="Binder U."/>
            <person name="Yang J."/>
            <person name="Song Y."/>
            <person name="Canovas D."/>
            <person name="Navarro E."/>
            <person name="Freitag M."/>
            <person name="Gabaldon T."/>
            <person name="Grigoriev I.V."/>
            <person name="Corrochano L.M."/>
            <person name="Nicolas F.E."/>
            <person name="Garre V."/>
        </authorList>
    </citation>
    <scope>NUCLEOTIDE SEQUENCE [LARGE SCALE GENOMIC DNA]</scope>
    <source>
        <strain evidence="10 11">L51</strain>
    </source>
</reference>
<keyword evidence="6 7" id="KW-0472">Membrane</keyword>
<feature type="transmembrane region" description="Helical" evidence="7">
    <location>
        <begin position="87"/>
        <end position="105"/>
    </location>
</feature>
<evidence type="ECO:0000256" key="6">
    <source>
        <dbReference type="ARBA" id="ARBA00023136"/>
    </source>
</evidence>
<evidence type="ECO:0000256" key="5">
    <source>
        <dbReference type="ARBA" id="ARBA00023065"/>
    </source>
</evidence>
<dbReference type="InterPro" id="IPR039261">
    <property type="entry name" value="FNR_nucleotide-bd"/>
</dbReference>
<dbReference type="Pfam" id="PF01794">
    <property type="entry name" value="Ferric_reduct"/>
    <property type="match status" value="1"/>
</dbReference>
<evidence type="ECO:0008006" key="12">
    <source>
        <dbReference type="Google" id="ProtNLM"/>
    </source>
</evidence>
<dbReference type="InterPro" id="IPR013130">
    <property type="entry name" value="Fe3_Rdtase_TM_dom"/>
</dbReference>
<feature type="domain" description="Ferric oxidoreductase" evidence="8">
    <location>
        <begin position="11"/>
        <end position="126"/>
    </location>
</feature>
<dbReference type="Pfam" id="PF08030">
    <property type="entry name" value="NAD_binding_6"/>
    <property type="match status" value="1"/>
</dbReference>
<dbReference type="PANTHER" id="PTHR11972">
    <property type="entry name" value="NADPH OXIDASE"/>
    <property type="match status" value="1"/>
</dbReference>
<organism evidence="10 11">
    <name type="scientific">Phycomyces blakesleeanus</name>
    <dbReference type="NCBI Taxonomy" id="4837"/>
    <lineage>
        <taxon>Eukaryota</taxon>
        <taxon>Fungi</taxon>
        <taxon>Fungi incertae sedis</taxon>
        <taxon>Mucoromycota</taxon>
        <taxon>Mucoromycotina</taxon>
        <taxon>Mucoromycetes</taxon>
        <taxon>Mucorales</taxon>
        <taxon>Phycomycetaceae</taxon>
        <taxon>Phycomyces</taxon>
    </lineage>
</organism>
<dbReference type="InterPro" id="IPR013121">
    <property type="entry name" value="Fe_red_NAD-bd_6"/>
</dbReference>
<dbReference type="Proteomes" id="UP001448207">
    <property type="component" value="Unassembled WGS sequence"/>
</dbReference>
<keyword evidence="4" id="KW-0560">Oxidoreductase</keyword>
<feature type="transmembrane region" description="Helical" evidence="7">
    <location>
        <begin position="45"/>
        <end position="66"/>
    </location>
</feature>
<evidence type="ECO:0000256" key="1">
    <source>
        <dbReference type="ARBA" id="ARBA00004141"/>
    </source>
</evidence>
<keyword evidence="11" id="KW-1185">Reference proteome</keyword>
<proteinExistence type="predicted"/>
<dbReference type="EMBL" id="JBCLYO010000003">
    <property type="protein sequence ID" value="KAL0091978.1"/>
    <property type="molecule type" value="Genomic_DNA"/>
</dbReference>
<dbReference type="SUPFAM" id="SSF52343">
    <property type="entry name" value="Ferredoxin reductase-like, C-terminal NADP-linked domain"/>
    <property type="match status" value="1"/>
</dbReference>
<feature type="non-terminal residue" evidence="10">
    <location>
        <position position="1"/>
    </location>
</feature>
<accession>A0ABR3B7J1</accession>
<evidence type="ECO:0000256" key="2">
    <source>
        <dbReference type="ARBA" id="ARBA00022692"/>
    </source>
</evidence>
<keyword evidence="3 7" id="KW-1133">Transmembrane helix</keyword>
<evidence type="ECO:0000256" key="3">
    <source>
        <dbReference type="ARBA" id="ARBA00022989"/>
    </source>
</evidence>
<comment type="caution">
    <text evidence="10">The sequence shown here is derived from an EMBL/GenBank/DDBJ whole genome shotgun (WGS) entry which is preliminary data.</text>
</comment>
<evidence type="ECO:0000256" key="4">
    <source>
        <dbReference type="ARBA" id="ARBA00023002"/>
    </source>
</evidence>
<keyword evidence="5" id="KW-0813">Transport</keyword>
<evidence type="ECO:0000259" key="9">
    <source>
        <dbReference type="Pfam" id="PF08030"/>
    </source>
</evidence>
<evidence type="ECO:0000259" key="8">
    <source>
        <dbReference type="Pfam" id="PF01794"/>
    </source>
</evidence>
<evidence type="ECO:0000313" key="10">
    <source>
        <dbReference type="EMBL" id="KAL0091978.1"/>
    </source>
</evidence>
<keyword evidence="2 7" id="KW-0812">Transmembrane</keyword>
<feature type="transmembrane region" description="Helical" evidence="7">
    <location>
        <begin position="125"/>
        <end position="148"/>
    </location>
</feature>
<evidence type="ECO:0000256" key="7">
    <source>
        <dbReference type="SAM" id="Phobius"/>
    </source>
</evidence>
<dbReference type="InterPro" id="IPR050369">
    <property type="entry name" value="RBOH/FRE"/>
</dbReference>
<protein>
    <recommendedName>
        <fullName evidence="12">FAD-binding FR-type domain-containing protein</fullName>
    </recommendedName>
</protein>
<evidence type="ECO:0000313" key="11">
    <source>
        <dbReference type="Proteomes" id="UP001448207"/>
    </source>
</evidence>
<comment type="subcellular location">
    <subcellularLocation>
        <location evidence="1">Membrane</location>
        <topology evidence="1">Multi-pass membrane protein</topology>
    </subcellularLocation>
</comment>
<sequence length="368" mass="41119">YQQELGNRIAQLALVDIAVAVALSARHSILWRPFGFEWAVMWHTWFGRIGSLCALYHATLEIAIYYSQQSNSSLFEAMTRSPMATSGSGIILLVSILVFGSHPLVRSMSYRLFRLTHLLSFGGLVVLGILHHWAFLVFYTAVFGVWMVDQIQRWGVESRPVHLVSMEALPGKITSGRRTSGLYKLAQDTAGDDSHGLRFSVSKPLGFPLLSVAGHGFGDFETVVLIAQGIGITPWIAVLQYMQQTKVQTKELNLIWSVPSSDVLHAFMQELSSWEYSSDLVLNFDVHITREVADVEPGLLSDVIKIHHGRPDYGLVLETIRQRNSRTHVALGLCAADETVQKCGNQVRGATFSNEQSWWSICAERFEL</sequence>
<gene>
    <name evidence="10" type="ORF">J3Q64DRAFT_1635839</name>
</gene>
<name>A0ABR3B7J1_PHYBL</name>